<dbReference type="InterPro" id="IPR007848">
    <property type="entry name" value="Small_mtfrase_dom"/>
</dbReference>
<evidence type="ECO:0000256" key="1">
    <source>
        <dbReference type="ARBA" id="ARBA00022603"/>
    </source>
</evidence>
<proteinExistence type="predicted"/>
<protein>
    <recommendedName>
        <fullName evidence="4">Magnesium protoporphyrin IX methyltransferase</fullName>
        <ecNumber evidence="4">2.1.1.11</ecNumber>
    </recommendedName>
</protein>
<dbReference type="InterPro" id="IPR010940">
    <property type="entry name" value="Mg_prot_MeTrfase_C"/>
</dbReference>
<feature type="domain" description="Methyltransferase small" evidence="5">
    <location>
        <begin position="59"/>
        <end position="139"/>
    </location>
</feature>
<evidence type="ECO:0000256" key="3">
    <source>
        <dbReference type="ARBA" id="ARBA00022691"/>
    </source>
</evidence>
<dbReference type="EC" id="2.1.1.11" evidence="4"/>
<evidence type="ECO:0000259" key="6">
    <source>
        <dbReference type="Pfam" id="PF07109"/>
    </source>
</evidence>
<dbReference type="RefSeq" id="WP_147090383.1">
    <property type="nucleotide sequence ID" value="NZ_BAABJD010000006.1"/>
</dbReference>
<dbReference type="InterPro" id="IPR010251">
    <property type="entry name" value="Mg_prot_MeTrfase"/>
</dbReference>
<dbReference type="OrthoDB" id="9765084at2"/>
<dbReference type="Pfam" id="PF07109">
    <property type="entry name" value="Mg-por_mtran_C"/>
    <property type="match status" value="1"/>
</dbReference>
<dbReference type="PANTHER" id="PTHR43464">
    <property type="entry name" value="METHYLTRANSFERASE"/>
    <property type="match status" value="1"/>
</dbReference>
<gene>
    <name evidence="7" type="ORF">FRF71_09245</name>
</gene>
<dbReference type="SUPFAM" id="SSF53335">
    <property type="entry name" value="S-adenosyl-L-methionine-dependent methyltransferases"/>
    <property type="match status" value="1"/>
</dbReference>
<dbReference type="CDD" id="cd02440">
    <property type="entry name" value="AdoMet_MTases"/>
    <property type="match status" value="1"/>
</dbReference>
<dbReference type="AlphaFoldDB" id="A0A5B8S5J8"/>
<feature type="domain" description="Magnesium-protoporphyrin IX methyltransferase C-terminal" evidence="6">
    <location>
        <begin position="140"/>
        <end position="237"/>
    </location>
</feature>
<dbReference type="EMBL" id="CP042345">
    <property type="protein sequence ID" value="QEA16302.1"/>
    <property type="molecule type" value="Genomic_DNA"/>
</dbReference>
<dbReference type="NCBIfam" id="TIGR02021">
    <property type="entry name" value="BchM-ChlM"/>
    <property type="match status" value="1"/>
</dbReference>
<keyword evidence="8" id="KW-1185">Reference proteome</keyword>
<name>A0A5B8S5J8_9SPHN</name>
<dbReference type="Gene3D" id="3.40.50.150">
    <property type="entry name" value="Vaccinia Virus protein VP39"/>
    <property type="match status" value="1"/>
</dbReference>
<evidence type="ECO:0000256" key="4">
    <source>
        <dbReference type="NCBIfam" id="TIGR02021"/>
    </source>
</evidence>
<evidence type="ECO:0000256" key="2">
    <source>
        <dbReference type="ARBA" id="ARBA00022679"/>
    </source>
</evidence>
<keyword evidence="1 7" id="KW-0489">Methyltransferase</keyword>
<dbReference type="KEGG" id="ngf:FRF71_09245"/>
<keyword evidence="2 7" id="KW-0808">Transferase</keyword>
<accession>A0A5B8S5J8</accession>
<sequence length="238" mass="26002">MATRAPSDGLIHGYDAQREKLAAYFDGTARKAWIDLTSDAKVSGIRATVRAGRERMRSMLVDWLPHDLRRTCVLDAGCGTGALSIDTARRGAQVTAVDIAAGLVEIARERAPSFLGHGRIDWHVGDMLDPALGEFDHVVAMDSLIHYQPADIVATLATLGERCAKSMVFTFAPHTPLLGAMHTAGKLFPRGNRSPAIVPVNADRLREELGHLRGWRVTRTERVASGFYTSQAMELVRC</sequence>
<dbReference type="Pfam" id="PF05175">
    <property type="entry name" value="MTS"/>
    <property type="match status" value="1"/>
</dbReference>
<dbReference type="InterPro" id="IPR029063">
    <property type="entry name" value="SAM-dependent_MTases_sf"/>
</dbReference>
<evidence type="ECO:0000313" key="8">
    <source>
        <dbReference type="Proteomes" id="UP000321172"/>
    </source>
</evidence>
<dbReference type="GO" id="GO:0046406">
    <property type="term" value="F:magnesium protoporphyrin IX methyltransferase activity"/>
    <property type="evidence" value="ECO:0007669"/>
    <property type="project" value="UniProtKB-UniRule"/>
</dbReference>
<organism evidence="7 8">
    <name type="scientific">Novosphingobium ginsenosidimutans</name>
    <dbReference type="NCBI Taxonomy" id="1176536"/>
    <lineage>
        <taxon>Bacteria</taxon>
        <taxon>Pseudomonadati</taxon>
        <taxon>Pseudomonadota</taxon>
        <taxon>Alphaproteobacteria</taxon>
        <taxon>Sphingomonadales</taxon>
        <taxon>Sphingomonadaceae</taxon>
        <taxon>Novosphingobium</taxon>
    </lineage>
</organism>
<evidence type="ECO:0000259" key="5">
    <source>
        <dbReference type="Pfam" id="PF05175"/>
    </source>
</evidence>
<dbReference type="Proteomes" id="UP000321172">
    <property type="component" value="Chromosome"/>
</dbReference>
<reference evidence="7 8" key="1">
    <citation type="journal article" date="2013" name="J. Microbiol. Biotechnol.">
        <title>Novosphingobium ginsenosidimutans sp. nov., with the ability to convert ginsenoside.</title>
        <authorList>
            <person name="Kim J.K."/>
            <person name="He D."/>
            <person name="Liu Q.M."/>
            <person name="Park H.Y."/>
            <person name="Jung M.S."/>
            <person name="Yoon M.H."/>
            <person name="Kim S.C."/>
            <person name="Im W.T."/>
        </authorList>
    </citation>
    <scope>NUCLEOTIDE SEQUENCE [LARGE SCALE GENOMIC DNA]</scope>
    <source>
        <strain evidence="7 8">FW-6</strain>
    </source>
</reference>
<dbReference type="GO" id="GO:0032259">
    <property type="term" value="P:methylation"/>
    <property type="evidence" value="ECO:0007669"/>
    <property type="project" value="UniProtKB-KW"/>
</dbReference>
<keyword evidence="3" id="KW-0949">S-adenosyl-L-methionine</keyword>
<dbReference type="GO" id="GO:0015995">
    <property type="term" value="P:chlorophyll biosynthetic process"/>
    <property type="evidence" value="ECO:0007669"/>
    <property type="project" value="UniProtKB-UniRule"/>
</dbReference>
<evidence type="ECO:0000313" key="7">
    <source>
        <dbReference type="EMBL" id="QEA16302.1"/>
    </source>
</evidence>
<dbReference type="PANTHER" id="PTHR43464:SF19">
    <property type="entry name" value="UBIQUINONE BIOSYNTHESIS O-METHYLTRANSFERASE, MITOCHONDRIAL"/>
    <property type="match status" value="1"/>
</dbReference>
<dbReference type="PROSITE" id="PS51556">
    <property type="entry name" value="SAM_MT_MG_PIX"/>
    <property type="match status" value="1"/>
</dbReference>